<proteinExistence type="predicted"/>
<name>A0AA40BRQ7_9PEZI</name>
<accession>A0AA40BRQ7</accession>
<sequence>MNYHQARKVDPNHPGDNNENRNKAVFVDPSMPAGNYHTYVDHDLNHHHQHHPYHVNPRFRNVTHLTVAPAPAPAIRNDRIFNAATLGVNFAMNQQHAVPSGGLPPPPPEGVGSTAPLQAVIAGSANPRSPHLGPFSDTPKAHAIPEKVMIQVKGKWFVALVSDNQVSIMDRDFAERFLELEAMPFPGRRQLQEIASVTDGHSSGPKDFATFNATIPSLELDNWKVNVALLPDTWKHQPAPLLLGQSFFERLAREHGSTSHRSNESQLQRQIASIPSIQSINRMTSHAMHHASTTGVPSSVAFGGRASSTGVNNVFNGSQTVNPRDIYNKPQSSYFDGSAPPGADDFS</sequence>
<feature type="region of interest" description="Disordered" evidence="1">
    <location>
        <begin position="1"/>
        <end position="24"/>
    </location>
</feature>
<reference evidence="2" key="1">
    <citation type="submission" date="2023-06" db="EMBL/GenBank/DDBJ databases">
        <title>Genome-scale phylogeny and comparative genomics of the fungal order Sordariales.</title>
        <authorList>
            <consortium name="Lawrence Berkeley National Laboratory"/>
            <person name="Hensen N."/>
            <person name="Bonometti L."/>
            <person name="Westerberg I."/>
            <person name="Brannstrom I.O."/>
            <person name="Guillou S."/>
            <person name="Cros-Aarteil S."/>
            <person name="Calhoun S."/>
            <person name="Haridas S."/>
            <person name="Kuo A."/>
            <person name="Mondo S."/>
            <person name="Pangilinan J."/>
            <person name="Riley R."/>
            <person name="Labutti K."/>
            <person name="Andreopoulos B."/>
            <person name="Lipzen A."/>
            <person name="Chen C."/>
            <person name="Yanf M."/>
            <person name="Daum C."/>
            <person name="Ng V."/>
            <person name="Clum A."/>
            <person name="Steindorff A."/>
            <person name="Ohm R."/>
            <person name="Martin F."/>
            <person name="Silar P."/>
            <person name="Natvig D."/>
            <person name="Lalanne C."/>
            <person name="Gautier V."/>
            <person name="Ament-Velasquez S.L."/>
            <person name="Kruys A."/>
            <person name="Hutchinson M.I."/>
            <person name="Powell A.J."/>
            <person name="Barry K."/>
            <person name="Miller A.N."/>
            <person name="Grigoriev I.V."/>
            <person name="Debuchy R."/>
            <person name="Gladieux P."/>
            <person name="Thoren M.H."/>
            <person name="Johannesson H."/>
        </authorList>
    </citation>
    <scope>NUCLEOTIDE SEQUENCE</scope>
    <source>
        <strain evidence="2">CBS 540.89</strain>
    </source>
</reference>
<evidence type="ECO:0000313" key="2">
    <source>
        <dbReference type="EMBL" id="KAK0739164.1"/>
    </source>
</evidence>
<feature type="compositionally biased region" description="Polar residues" evidence="1">
    <location>
        <begin position="313"/>
        <end position="322"/>
    </location>
</feature>
<protein>
    <submittedName>
        <fullName evidence="2">Uncharacterized protein</fullName>
    </submittedName>
</protein>
<feature type="compositionally biased region" description="Basic and acidic residues" evidence="1">
    <location>
        <begin position="7"/>
        <end position="22"/>
    </location>
</feature>
<dbReference type="AlphaFoldDB" id="A0AA40BRQ7"/>
<organism evidence="2 3">
    <name type="scientific">Apiosordaria backusii</name>
    <dbReference type="NCBI Taxonomy" id="314023"/>
    <lineage>
        <taxon>Eukaryota</taxon>
        <taxon>Fungi</taxon>
        <taxon>Dikarya</taxon>
        <taxon>Ascomycota</taxon>
        <taxon>Pezizomycotina</taxon>
        <taxon>Sordariomycetes</taxon>
        <taxon>Sordariomycetidae</taxon>
        <taxon>Sordariales</taxon>
        <taxon>Lasiosphaeriaceae</taxon>
        <taxon>Apiosordaria</taxon>
    </lineage>
</organism>
<evidence type="ECO:0000313" key="3">
    <source>
        <dbReference type="Proteomes" id="UP001172159"/>
    </source>
</evidence>
<dbReference type="EMBL" id="JAUKTV010000004">
    <property type="protein sequence ID" value="KAK0739164.1"/>
    <property type="molecule type" value="Genomic_DNA"/>
</dbReference>
<keyword evidence="3" id="KW-1185">Reference proteome</keyword>
<dbReference type="Proteomes" id="UP001172159">
    <property type="component" value="Unassembled WGS sequence"/>
</dbReference>
<gene>
    <name evidence="2" type="ORF">B0T21DRAFT_409534</name>
</gene>
<comment type="caution">
    <text evidence="2">The sequence shown here is derived from an EMBL/GenBank/DDBJ whole genome shotgun (WGS) entry which is preliminary data.</text>
</comment>
<evidence type="ECO:0000256" key="1">
    <source>
        <dbReference type="SAM" id="MobiDB-lite"/>
    </source>
</evidence>
<feature type="region of interest" description="Disordered" evidence="1">
    <location>
        <begin position="313"/>
        <end position="347"/>
    </location>
</feature>